<dbReference type="Proteomes" id="UP000006968">
    <property type="component" value="Chromosome VII"/>
</dbReference>
<protein>
    <submittedName>
        <fullName evidence="2">Ybp2p</fullName>
    </submittedName>
</protein>
<dbReference type="OrthoDB" id="5396786at2759"/>
<organism evidence="2 3">
    <name type="scientific">Saccharomyces arboricola (strain H-6 / AS 2.3317 / CBS 10644)</name>
    <name type="common">Yeast</name>
    <dbReference type="NCBI Taxonomy" id="1160507"/>
    <lineage>
        <taxon>Eukaryota</taxon>
        <taxon>Fungi</taxon>
        <taxon>Dikarya</taxon>
        <taxon>Ascomycota</taxon>
        <taxon>Saccharomycotina</taxon>
        <taxon>Saccharomycetes</taxon>
        <taxon>Saccharomycetales</taxon>
        <taxon>Saccharomycetaceae</taxon>
        <taxon>Saccharomyces</taxon>
    </lineage>
</organism>
<dbReference type="InterPro" id="IPR040347">
    <property type="entry name" value="YBP1/2"/>
</dbReference>
<reference evidence="2 3" key="1">
    <citation type="journal article" date="2013" name="BMC Genomics">
        <title>High quality de novo sequencing and assembly of the Saccharomyces arboricolus genome.</title>
        <authorList>
            <person name="Liti G."/>
            <person name="Nguyen Ba A.N."/>
            <person name="Blythe M."/>
            <person name="Mueller C.A."/>
            <person name="Bergstroem A."/>
            <person name="Cubillos F.A."/>
            <person name="Dafhnis-Calas F."/>
            <person name="Khoshraftar S."/>
            <person name="Malla S."/>
            <person name="Mehta N."/>
            <person name="Siow C.C."/>
            <person name="Warringer J."/>
            <person name="Moses A.M."/>
            <person name="Louis E.J."/>
            <person name="Nieduszynski C.A."/>
        </authorList>
    </citation>
    <scope>NUCLEOTIDE SEQUENCE [LARGE SCALE GENOMIC DNA]</scope>
    <source>
        <strain evidence="3">H-6 / AS 2.3317 / CBS 10644</strain>
    </source>
</reference>
<dbReference type="AlphaFoldDB" id="J8Q558"/>
<dbReference type="PANTHER" id="PTHR28020:SF1">
    <property type="entry name" value="YAP1-BINDING PROTEIN 1-RELATED"/>
    <property type="match status" value="1"/>
</dbReference>
<dbReference type="EMBL" id="ALIE01000082">
    <property type="protein sequence ID" value="EJS43761.1"/>
    <property type="molecule type" value="Genomic_DNA"/>
</dbReference>
<proteinExistence type="predicted"/>
<feature type="compositionally biased region" description="Acidic residues" evidence="1">
    <location>
        <begin position="104"/>
        <end position="122"/>
    </location>
</feature>
<name>J8Q558_SACAR</name>
<evidence type="ECO:0000313" key="2">
    <source>
        <dbReference type="EMBL" id="EJS43761.1"/>
    </source>
</evidence>
<evidence type="ECO:0000256" key="1">
    <source>
        <dbReference type="SAM" id="MobiDB-lite"/>
    </source>
</evidence>
<evidence type="ECO:0000313" key="3">
    <source>
        <dbReference type="Proteomes" id="UP000006968"/>
    </source>
</evidence>
<dbReference type="GO" id="GO:0034599">
    <property type="term" value="P:cellular response to oxidative stress"/>
    <property type="evidence" value="ECO:0007669"/>
    <property type="project" value="InterPro"/>
</dbReference>
<dbReference type="InterPro" id="IPR013877">
    <property type="entry name" value="YAP-bd/ALF4/Glomulin"/>
</dbReference>
<comment type="caution">
    <text evidence="2">The sequence shown here is derived from an EMBL/GenBank/DDBJ whole genome shotgun (WGS) entry which is preliminary data.</text>
</comment>
<dbReference type="Pfam" id="PF08568">
    <property type="entry name" value="Kinetochor_Ybp2"/>
    <property type="match status" value="1"/>
</dbReference>
<sequence>MYNEKVNSENSVEEKERYLETLLELLKENPDTLREIGWDLPKGLIEFLSGKHTNFKNNLTSNRMITGVMDCFNELALNGNPKECILSACELVSTLTIDLTGSDSSDEENEDLLDPNGDEVTTDNEKVSPNKLEIEECMSRNMVESIIDLKAYVLFEFMISVLNYVDTLYPSKFLAMAISAIVLYVRSNVEIVDDVYSILFRVYNFCVSCIASPPSDNLTNANDGSDIEKILEDESILQKKLLSSLSVLTVGSCLKNKSGDLDKIYFNTVMHKKMDESDKDTSILDICYHYYAHLTSLDVDIKGLFEECLEESKNIYDNIPLDSKVSTTEVQEEMNQLVYEVSYAYEIKKLANEKNLDLDQYGVIILSAIYYFSNGTHLLSQLDIQSAVYLYLRCTTASLFSEIYDNKYLESAVRYWLWVSITETSLKDIKIGLQKLPGHIATAFLQMLLMKTCNESNDDLKSIEFELLKRILCFMSESTSYTFLFETLLHCPYITVKIAVLDILRDMMIKFPKVPNDSESNSLCEQYESINTTNSTRMPPKLPPRPYIAINEDRMASIHSVAEISFSAGKKKKRTQGDLLLVLTYMKFFVSLRNKWDLGLLTLINKEISEAFQGEGEPELAFINIANDTLGAYIEETSIHS</sequence>
<dbReference type="GO" id="GO:0005737">
    <property type="term" value="C:cytoplasm"/>
    <property type="evidence" value="ECO:0007669"/>
    <property type="project" value="TreeGrafter"/>
</dbReference>
<gene>
    <name evidence="2" type="ORF">SU7_1153</name>
</gene>
<dbReference type="PANTHER" id="PTHR28020">
    <property type="entry name" value="YAP1-BINDING PROTEIN 1-RELATED"/>
    <property type="match status" value="1"/>
</dbReference>
<keyword evidence="3" id="KW-1185">Reference proteome</keyword>
<dbReference type="HOGENOM" id="CLU_024514_0_0_1"/>
<feature type="region of interest" description="Disordered" evidence="1">
    <location>
        <begin position="100"/>
        <end position="125"/>
    </location>
</feature>
<accession>J8Q558</accession>